<organism evidence="2 3">
    <name type="scientific">Candidatus Segetimicrobium genomatis</name>
    <dbReference type="NCBI Taxonomy" id="2569760"/>
    <lineage>
        <taxon>Bacteria</taxon>
        <taxon>Bacillati</taxon>
        <taxon>Candidatus Sysuimicrobiota</taxon>
        <taxon>Candidatus Sysuimicrobiia</taxon>
        <taxon>Candidatus Sysuimicrobiales</taxon>
        <taxon>Candidatus Segetimicrobiaceae</taxon>
        <taxon>Candidatus Segetimicrobium</taxon>
    </lineage>
</organism>
<gene>
    <name evidence="2" type="ORF">E6H01_13265</name>
</gene>
<sequence>VSALGGGITNLNYRVDVDGKSFVVRMPGKDSELLGIDRRREHACTLAAGEGGVGPEVAHFLEADGILITHFIAGRGMSAEEISRPAALRRVAAALRRYHAGPAFPDSFSALETVRDYLRISRSGAPLPSTIDRMVERAGTIDGAMRVPPRPPRPCHNDLLLGNFLDDGQRIRIVDWEYAAMGDPFFDLGNFAAHLSLSDDQETLFLDAYLGQAPAPELARLKLMKILSDLREAMWAMVQVTISTLDYDFVAYGQKHFDRCAAQLEDSRLPRWLADARTT</sequence>
<evidence type="ECO:0000313" key="2">
    <source>
        <dbReference type="EMBL" id="TMI97344.1"/>
    </source>
</evidence>
<name>A0A537KNN0_9BACT</name>
<comment type="caution">
    <text evidence="2">The sequence shown here is derived from an EMBL/GenBank/DDBJ whole genome shotgun (WGS) entry which is preliminary data.</text>
</comment>
<dbReference type="SUPFAM" id="SSF56112">
    <property type="entry name" value="Protein kinase-like (PK-like)"/>
    <property type="match status" value="1"/>
</dbReference>
<feature type="non-terminal residue" evidence="2">
    <location>
        <position position="1"/>
    </location>
</feature>
<dbReference type="InterPro" id="IPR011009">
    <property type="entry name" value="Kinase-like_dom_sf"/>
</dbReference>
<dbReference type="CDD" id="cd05151">
    <property type="entry name" value="ChoK-like"/>
    <property type="match status" value="1"/>
</dbReference>
<dbReference type="EMBL" id="VBAL01000213">
    <property type="protein sequence ID" value="TMI97344.1"/>
    <property type="molecule type" value="Genomic_DNA"/>
</dbReference>
<dbReference type="PANTHER" id="PTHR22603:SF66">
    <property type="entry name" value="ETHANOLAMINE KINASE"/>
    <property type="match status" value="1"/>
</dbReference>
<dbReference type="Proteomes" id="UP000319353">
    <property type="component" value="Unassembled WGS sequence"/>
</dbReference>
<dbReference type="PANTHER" id="PTHR22603">
    <property type="entry name" value="CHOLINE/ETHANOALAMINE KINASE"/>
    <property type="match status" value="1"/>
</dbReference>
<dbReference type="GO" id="GO:0006646">
    <property type="term" value="P:phosphatidylethanolamine biosynthetic process"/>
    <property type="evidence" value="ECO:0007669"/>
    <property type="project" value="TreeGrafter"/>
</dbReference>
<protein>
    <recommendedName>
        <fullName evidence="1">Aminoglycoside phosphotransferase domain-containing protein</fullName>
    </recommendedName>
</protein>
<accession>A0A537KNN0</accession>
<evidence type="ECO:0000259" key="1">
    <source>
        <dbReference type="Pfam" id="PF01636"/>
    </source>
</evidence>
<dbReference type="GO" id="GO:0005737">
    <property type="term" value="C:cytoplasm"/>
    <property type="evidence" value="ECO:0007669"/>
    <property type="project" value="TreeGrafter"/>
</dbReference>
<proteinExistence type="predicted"/>
<dbReference type="GO" id="GO:0004305">
    <property type="term" value="F:ethanolamine kinase activity"/>
    <property type="evidence" value="ECO:0007669"/>
    <property type="project" value="TreeGrafter"/>
</dbReference>
<reference evidence="2 3" key="1">
    <citation type="journal article" date="2019" name="Nat. Microbiol.">
        <title>Mediterranean grassland soil C-N compound turnover is dependent on rainfall and depth, and is mediated by genomically divergent microorganisms.</title>
        <authorList>
            <person name="Diamond S."/>
            <person name="Andeer P.F."/>
            <person name="Li Z."/>
            <person name="Crits-Christoph A."/>
            <person name="Burstein D."/>
            <person name="Anantharaman K."/>
            <person name="Lane K.R."/>
            <person name="Thomas B.C."/>
            <person name="Pan C."/>
            <person name="Northen T.R."/>
            <person name="Banfield J.F."/>
        </authorList>
    </citation>
    <scope>NUCLEOTIDE SEQUENCE [LARGE SCALE GENOMIC DNA]</scope>
    <source>
        <strain evidence="2">NP_4</strain>
    </source>
</reference>
<dbReference type="AlphaFoldDB" id="A0A537KNN0"/>
<evidence type="ECO:0000313" key="3">
    <source>
        <dbReference type="Proteomes" id="UP000319353"/>
    </source>
</evidence>
<dbReference type="Gene3D" id="3.30.200.20">
    <property type="entry name" value="Phosphorylase Kinase, domain 1"/>
    <property type="match status" value="1"/>
</dbReference>
<dbReference type="Pfam" id="PF01636">
    <property type="entry name" value="APH"/>
    <property type="match status" value="1"/>
</dbReference>
<feature type="domain" description="Aminoglycoside phosphotransferase" evidence="1">
    <location>
        <begin position="2"/>
        <end position="213"/>
    </location>
</feature>
<dbReference type="Gene3D" id="3.90.1200.10">
    <property type="match status" value="1"/>
</dbReference>
<dbReference type="InterPro" id="IPR002575">
    <property type="entry name" value="Aminoglycoside_PTrfase"/>
</dbReference>